<dbReference type="GO" id="GO:0000175">
    <property type="term" value="F:3'-5'-RNA exonuclease activity"/>
    <property type="evidence" value="ECO:0007669"/>
    <property type="project" value="InterPro"/>
</dbReference>
<organism evidence="2 3">
    <name type="scientific">Allacma fusca</name>
    <dbReference type="NCBI Taxonomy" id="39272"/>
    <lineage>
        <taxon>Eukaryota</taxon>
        <taxon>Metazoa</taxon>
        <taxon>Ecdysozoa</taxon>
        <taxon>Arthropoda</taxon>
        <taxon>Hexapoda</taxon>
        <taxon>Collembola</taxon>
        <taxon>Symphypleona</taxon>
        <taxon>Sminthuridae</taxon>
        <taxon>Allacma</taxon>
    </lineage>
</organism>
<accession>A0A8J2PGC6</accession>
<feature type="domain" description="3'-5' exonuclease" evidence="1">
    <location>
        <begin position="64"/>
        <end position="167"/>
    </location>
</feature>
<dbReference type="GO" id="GO:0071040">
    <property type="term" value="P:nuclear polyadenylation-dependent antisense transcript catabolic process"/>
    <property type="evidence" value="ECO:0007669"/>
    <property type="project" value="TreeGrafter"/>
</dbReference>
<evidence type="ECO:0000313" key="2">
    <source>
        <dbReference type="EMBL" id="CAG7822103.1"/>
    </source>
</evidence>
<dbReference type="InterPro" id="IPR002562">
    <property type="entry name" value="3'-5'_exonuclease_dom"/>
</dbReference>
<dbReference type="GO" id="GO:0071035">
    <property type="term" value="P:nuclear polyadenylation-dependent rRNA catabolic process"/>
    <property type="evidence" value="ECO:0007669"/>
    <property type="project" value="TreeGrafter"/>
</dbReference>
<dbReference type="Proteomes" id="UP000708208">
    <property type="component" value="Unassembled WGS sequence"/>
</dbReference>
<dbReference type="GO" id="GO:0071036">
    <property type="term" value="P:nuclear polyadenylation-dependent snoRNA catabolic process"/>
    <property type="evidence" value="ECO:0007669"/>
    <property type="project" value="TreeGrafter"/>
</dbReference>
<dbReference type="PANTHER" id="PTHR12124">
    <property type="entry name" value="POLYMYOSITIS/SCLERODERMA AUTOANTIGEN-RELATED"/>
    <property type="match status" value="1"/>
</dbReference>
<dbReference type="PANTHER" id="PTHR12124:SF47">
    <property type="entry name" value="EXOSOME COMPONENT 10"/>
    <property type="match status" value="1"/>
</dbReference>
<dbReference type="GO" id="GO:0071039">
    <property type="term" value="P:nuclear polyadenylation-dependent CUT catabolic process"/>
    <property type="evidence" value="ECO:0007669"/>
    <property type="project" value="TreeGrafter"/>
</dbReference>
<evidence type="ECO:0000259" key="1">
    <source>
        <dbReference type="Pfam" id="PF01612"/>
    </source>
</evidence>
<dbReference type="GO" id="GO:0005730">
    <property type="term" value="C:nucleolus"/>
    <property type="evidence" value="ECO:0007669"/>
    <property type="project" value="TreeGrafter"/>
</dbReference>
<sequence>QRPQDDDGMRQFLLYRRRKNFNVIHHNNPNRERIRNWLPSIPVHLAPTSFHKGINMSTHERFFFVATSEDFDAMLDLLYDVDVFALDLEFNDDHSYLGMICLIQISTYHWDIFIDPFQLFEEIQGQLKFVLESEHWTKVMHGCTNDVRNMQRDFGIYMVGVIDTQIMYQEYKSIGTGTVLKFDKLAAIFF</sequence>
<comment type="caution">
    <text evidence="2">The sequence shown here is derived from an EMBL/GenBank/DDBJ whole genome shotgun (WGS) entry which is preliminary data.</text>
</comment>
<dbReference type="EMBL" id="CAJVCH010525297">
    <property type="protein sequence ID" value="CAG7822103.1"/>
    <property type="molecule type" value="Genomic_DNA"/>
</dbReference>
<dbReference type="GO" id="GO:0071037">
    <property type="term" value="P:nuclear polyadenylation-dependent snRNA catabolic process"/>
    <property type="evidence" value="ECO:0007669"/>
    <property type="project" value="TreeGrafter"/>
</dbReference>
<dbReference type="Pfam" id="PF01612">
    <property type="entry name" value="DNA_pol_A_exo1"/>
    <property type="match status" value="1"/>
</dbReference>
<protein>
    <recommendedName>
        <fullName evidence="1">3'-5' exonuclease domain-containing protein</fullName>
    </recommendedName>
</protein>
<dbReference type="GO" id="GO:0071038">
    <property type="term" value="P:TRAMP-dependent tRNA surveillance pathway"/>
    <property type="evidence" value="ECO:0007669"/>
    <property type="project" value="TreeGrafter"/>
</dbReference>
<dbReference type="OrthoDB" id="2250022at2759"/>
<proteinExistence type="predicted"/>
<gene>
    <name evidence="2" type="ORF">AFUS01_LOCUS32394</name>
</gene>
<dbReference type="InterPro" id="IPR045092">
    <property type="entry name" value="Rrp6-like"/>
</dbReference>
<reference evidence="2" key="1">
    <citation type="submission" date="2021-06" db="EMBL/GenBank/DDBJ databases">
        <authorList>
            <person name="Hodson N. C."/>
            <person name="Mongue J. A."/>
            <person name="Jaron S. K."/>
        </authorList>
    </citation>
    <scope>NUCLEOTIDE SEQUENCE</scope>
</reference>
<dbReference type="GO" id="GO:0003727">
    <property type="term" value="F:single-stranded RNA binding"/>
    <property type="evidence" value="ECO:0007669"/>
    <property type="project" value="TreeGrafter"/>
</dbReference>
<dbReference type="GO" id="GO:0000467">
    <property type="term" value="P:exonucleolytic trimming to generate mature 3'-end of 5.8S rRNA from tricistronic rRNA transcript (SSU-rRNA, 5.8S rRNA, LSU-rRNA)"/>
    <property type="evidence" value="ECO:0007669"/>
    <property type="project" value="InterPro"/>
</dbReference>
<dbReference type="AlphaFoldDB" id="A0A8J2PGC6"/>
<name>A0A8J2PGC6_9HEXA</name>
<dbReference type="GO" id="GO:0071051">
    <property type="term" value="P:poly(A)-dependent snoRNA 3'-end processing"/>
    <property type="evidence" value="ECO:0007669"/>
    <property type="project" value="TreeGrafter"/>
</dbReference>
<feature type="non-terminal residue" evidence="2">
    <location>
        <position position="190"/>
    </location>
</feature>
<dbReference type="GO" id="GO:0071044">
    <property type="term" value="P:histone mRNA catabolic process"/>
    <property type="evidence" value="ECO:0007669"/>
    <property type="project" value="TreeGrafter"/>
</dbReference>
<evidence type="ECO:0000313" key="3">
    <source>
        <dbReference type="Proteomes" id="UP000708208"/>
    </source>
</evidence>
<feature type="non-terminal residue" evidence="2">
    <location>
        <position position="1"/>
    </location>
</feature>
<dbReference type="GO" id="GO:0000176">
    <property type="term" value="C:nuclear exosome (RNase complex)"/>
    <property type="evidence" value="ECO:0007669"/>
    <property type="project" value="TreeGrafter"/>
</dbReference>
<keyword evidence="3" id="KW-1185">Reference proteome</keyword>